<keyword evidence="2" id="KW-1185">Reference proteome</keyword>
<feature type="non-terminal residue" evidence="1">
    <location>
        <position position="1"/>
    </location>
</feature>
<evidence type="ECO:0000313" key="2">
    <source>
        <dbReference type="Proteomes" id="UP001233999"/>
    </source>
</evidence>
<comment type="caution">
    <text evidence="1">The sequence shown here is derived from an EMBL/GenBank/DDBJ whole genome shotgun (WGS) entry which is preliminary data.</text>
</comment>
<name>A0AAD8E569_DIPPU</name>
<proteinExistence type="predicted"/>
<protein>
    <submittedName>
        <fullName evidence="1">Uncharacterized protein</fullName>
    </submittedName>
</protein>
<gene>
    <name evidence="1" type="ORF">L9F63_006215</name>
</gene>
<dbReference type="AlphaFoldDB" id="A0AAD8E569"/>
<evidence type="ECO:0000313" key="1">
    <source>
        <dbReference type="EMBL" id="KAJ9577241.1"/>
    </source>
</evidence>
<reference evidence="1" key="2">
    <citation type="submission" date="2023-05" db="EMBL/GenBank/DDBJ databases">
        <authorList>
            <person name="Fouks B."/>
        </authorList>
    </citation>
    <scope>NUCLEOTIDE SEQUENCE</scope>
    <source>
        <strain evidence="1">Stay&amp;Tobe</strain>
        <tissue evidence="1">Testes</tissue>
    </source>
</reference>
<dbReference type="Proteomes" id="UP001233999">
    <property type="component" value="Unassembled WGS sequence"/>
</dbReference>
<dbReference type="EMBL" id="JASPKZ010009370">
    <property type="protein sequence ID" value="KAJ9577241.1"/>
    <property type="molecule type" value="Genomic_DNA"/>
</dbReference>
<feature type="non-terminal residue" evidence="1">
    <location>
        <position position="64"/>
    </location>
</feature>
<reference evidence="1" key="1">
    <citation type="journal article" date="2023" name="IScience">
        <title>Live-bearing cockroach genome reveals convergent evolutionary mechanisms linked to viviparity in insects and beyond.</title>
        <authorList>
            <person name="Fouks B."/>
            <person name="Harrison M.C."/>
            <person name="Mikhailova A.A."/>
            <person name="Marchal E."/>
            <person name="English S."/>
            <person name="Carruthers M."/>
            <person name="Jennings E.C."/>
            <person name="Chiamaka E.L."/>
            <person name="Frigard R.A."/>
            <person name="Pippel M."/>
            <person name="Attardo G.M."/>
            <person name="Benoit J.B."/>
            <person name="Bornberg-Bauer E."/>
            <person name="Tobe S.S."/>
        </authorList>
    </citation>
    <scope>NUCLEOTIDE SEQUENCE</scope>
    <source>
        <strain evidence="1">Stay&amp;Tobe</strain>
    </source>
</reference>
<accession>A0AAD8E569</accession>
<organism evidence="1 2">
    <name type="scientific">Diploptera punctata</name>
    <name type="common">Pacific beetle cockroach</name>
    <dbReference type="NCBI Taxonomy" id="6984"/>
    <lineage>
        <taxon>Eukaryota</taxon>
        <taxon>Metazoa</taxon>
        <taxon>Ecdysozoa</taxon>
        <taxon>Arthropoda</taxon>
        <taxon>Hexapoda</taxon>
        <taxon>Insecta</taxon>
        <taxon>Pterygota</taxon>
        <taxon>Neoptera</taxon>
        <taxon>Polyneoptera</taxon>
        <taxon>Dictyoptera</taxon>
        <taxon>Blattodea</taxon>
        <taxon>Blaberoidea</taxon>
        <taxon>Blaberidae</taxon>
        <taxon>Diplopterinae</taxon>
        <taxon>Diploptera</taxon>
    </lineage>
</organism>
<sequence>GRRIGGMSRTTFSIIQMPRRQFISIWRSFSAPLFKSAMTDRYTHTTWNFCSKFSHILASLSHNK</sequence>